<keyword evidence="1 2" id="KW-0597">Phosphoprotein</keyword>
<dbReference type="EMBL" id="QRYW01000005">
    <property type="protein sequence ID" value="RGV29875.1"/>
    <property type="molecule type" value="Genomic_DNA"/>
</dbReference>
<accession>A0A412WRE3</accession>
<dbReference type="InterPro" id="IPR050595">
    <property type="entry name" value="Bact_response_regulator"/>
</dbReference>
<name>A0A412WRE3_9BACT</name>
<dbReference type="PANTHER" id="PTHR44591">
    <property type="entry name" value="STRESS RESPONSE REGULATOR PROTEIN 1"/>
    <property type="match status" value="1"/>
</dbReference>
<dbReference type="Gene3D" id="1.10.10.10">
    <property type="entry name" value="Winged helix-like DNA-binding domain superfamily/Winged helix DNA-binding domain"/>
    <property type="match status" value="1"/>
</dbReference>
<comment type="caution">
    <text evidence="4">The sequence shown here is derived from an EMBL/GenBank/DDBJ whole genome shotgun (WGS) entry which is preliminary data.</text>
</comment>
<gene>
    <name evidence="4" type="ORF">DWW24_03115</name>
</gene>
<evidence type="ECO:0000256" key="2">
    <source>
        <dbReference type="PROSITE-ProRule" id="PRU00169"/>
    </source>
</evidence>
<dbReference type="RefSeq" id="WP_118107304.1">
    <property type="nucleotide sequence ID" value="NZ_QRYW01000005.1"/>
</dbReference>
<reference evidence="4 5" key="1">
    <citation type="submission" date="2018-08" db="EMBL/GenBank/DDBJ databases">
        <title>A genome reference for cultivated species of the human gut microbiota.</title>
        <authorList>
            <person name="Zou Y."/>
            <person name="Xue W."/>
            <person name="Luo G."/>
        </authorList>
    </citation>
    <scope>NUCLEOTIDE SEQUENCE [LARGE SCALE GENOMIC DNA]</scope>
    <source>
        <strain evidence="4 5">AF14-6AC</strain>
    </source>
</reference>
<evidence type="ECO:0000313" key="4">
    <source>
        <dbReference type="EMBL" id="RGV29875.1"/>
    </source>
</evidence>
<evidence type="ECO:0000256" key="1">
    <source>
        <dbReference type="ARBA" id="ARBA00022553"/>
    </source>
</evidence>
<dbReference type="Gene3D" id="3.40.50.2300">
    <property type="match status" value="1"/>
</dbReference>
<dbReference type="Proteomes" id="UP000283426">
    <property type="component" value="Unassembled WGS sequence"/>
</dbReference>
<organism evidence="4 5">
    <name type="scientific">Odoribacter splanchnicus</name>
    <dbReference type="NCBI Taxonomy" id="28118"/>
    <lineage>
        <taxon>Bacteria</taxon>
        <taxon>Pseudomonadati</taxon>
        <taxon>Bacteroidota</taxon>
        <taxon>Bacteroidia</taxon>
        <taxon>Bacteroidales</taxon>
        <taxon>Odoribacteraceae</taxon>
        <taxon>Odoribacter</taxon>
    </lineage>
</organism>
<dbReference type="SMART" id="SM00448">
    <property type="entry name" value="REC"/>
    <property type="match status" value="1"/>
</dbReference>
<feature type="domain" description="Response regulatory" evidence="3">
    <location>
        <begin position="7"/>
        <end position="121"/>
    </location>
</feature>
<dbReference type="AlphaFoldDB" id="A0A412WRE3"/>
<evidence type="ECO:0000313" key="5">
    <source>
        <dbReference type="Proteomes" id="UP000283426"/>
    </source>
</evidence>
<dbReference type="PROSITE" id="PS50110">
    <property type="entry name" value="RESPONSE_REGULATORY"/>
    <property type="match status" value="1"/>
</dbReference>
<dbReference type="InterPro" id="IPR001789">
    <property type="entry name" value="Sig_transdc_resp-reg_receiver"/>
</dbReference>
<sequence length="235" mass="27024">MDEAKISILYAEDDEFGAKLTKTILEKENFEVEIVSDGSEAWKAYKERKPDILLLDLDMPGKDGLEITRLVREHDQQTPILVYTTHGEPAKEVAVLDAGADEFINKERPPEVLIAYMKRVREKIKKYMNIPHLYRLSDHTTYNSITRELIIDGITTQLKTIDGRFLQLLCAKNHEVSGKSYLIHGIWGKADINKESELKKYASRVRTNLKTDPTLKIEFRDDGYILMSVTGHMQQ</sequence>
<protein>
    <submittedName>
        <fullName evidence="4">Response regulator</fullName>
    </submittedName>
</protein>
<evidence type="ECO:0000259" key="3">
    <source>
        <dbReference type="PROSITE" id="PS50110"/>
    </source>
</evidence>
<feature type="modified residue" description="4-aspartylphosphate" evidence="2">
    <location>
        <position position="56"/>
    </location>
</feature>
<dbReference type="GO" id="GO:0000160">
    <property type="term" value="P:phosphorelay signal transduction system"/>
    <property type="evidence" value="ECO:0007669"/>
    <property type="project" value="InterPro"/>
</dbReference>
<dbReference type="CDD" id="cd00156">
    <property type="entry name" value="REC"/>
    <property type="match status" value="1"/>
</dbReference>
<dbReference type="InterPro" id="IPR036388">
    <property type="entry name" value="WH-like_DNA-bd_sf"/>
</dbReference>
<dbReference type="Pfam" id="PF00072">
    <property type="entry name" value="Response_reg"/>
    <property type="match status" value="1"/>
</dbReference>
<proteinExistence type="predicted"/>
<dbReference type="InterPro" id="IPR011006">
    <property type="entry name" value="CheY-like_superfamily"/>
</dbReference>
<dbReference type="SUPFAM" id="SSF52172">
    <property type="entry name" value="CheY-like"/>
    <property type="match status" value="1"/>
</dbReference>
<dbReference type="PANTHER" id="PTHR44591:SF3">
    <property type="entry name" value="RESPONSE REGULATORY DOMAIN-CONTAINING PROTEIN"/>
    <property type="match status" value="1"/>
</dbReference>